<proteinExistence type="inferred from homology"/>
<sequence>MQLNTFDEWSPLKEVVVGSAENYITHERELSFDLFFHDNIANDNSFRTEWYYPRPRPGGGHGAGGGDGADARRTPIKQRYVAELNEDLEEIAKTLESLAVTVHRPMTLDEATSSVTTPAWSASVIPPLNLRDNTLILGDEIIETPPMIRSRYFETQFLTQVFQSYFQQGARWTVMPRPLMTDASFDLSYVRTGTAGGPTEPIEDPQPSPYDVGFEMMLDGAQCLRLGRDIVVNISTANHAMACDWLERHLEGRFRVHRVHRLSDSHIDSMVLALRPGTLLVRSEEVADKLPEALRKWDLIVPPAPEANNFPEYDDDDLILSSRFIDLNVLSVSPDTVLVNEACPELMRKLEQHGFTVVPVRHRHRRLFGGGFHCFTLDTVREGGAEDYLGLG</sequence>
<dbReference type="PANTHER" id="PTHR10488:SF1">
    <property type="entry name" value="GLYCINE AMIDINOTRANSFERASE, MITOCHONDRIAL"/>
    <property type="match status" value="1"/>
</dbReference>
<dbReference type="Proteomes" id="UP001214441">
    <property type="component" value="Unassembled WGS sequence"/>
</dbReference>
<evidence type="ECO:0000256" key="1">
    <source>
        <dbReference type="ARBA" id="ARBA00006943"/>
    </source>
</evidence>
<name>A0ABT7A136_9ACTN</name>
<dbReference type="PANTHER" id="PTHR10488">
    <property type="entry name" value="GLYCINE AMIDINOTRANSFERASE, MITOCHONDRIAL"/>
    <property type="match status" value="1"/>
</dbReference>
<comment type="similarity">
    <text evidence="1">Belongs to the amidinotransferase family.</text>
</comment>
<gene>
    <name evidence="3" type="ORF">NMN56_023095</name>
</gene>
<evidence type="ECO:0000313" key="4">
    <source>
        <dbReference type="Proteomes" id="UP001214441"/>
    </source>
</evidence>
<dbReference type="Gene3D" id="3.75.10.10">
    <property type="entry name" value="L-arginine/glycine Amidinotransferase, Chain A"/>
    <property type="match status" value="1"/>
</dbReference>
<dbReference type="InterPro" id="IPR033195">
    <property type="entry name" value="AmidinoTrfase"/>
</dbReference>
<accession>A0ABT7A136</accession>
<protein>
    <submittedName>
        <fullName evidence="3">Glycine amidinotransferase</fullName>
    </submittedName>
</protein>
<organism evidence="3 4">
    <name type="scientific">Streptomyces iconiensis</name>
    <dbReference type="NCBI Taxonomy" id="1384038"/>
    <lineage>
        <taxon>Bacteria</taxon>
        <taxon>Bacillati</taxon>
        <taxon>Actinomycetota</taxon>
        <taxon>Actinomycetes</taxon>
        <taxon>Kitasatosporales</taxon>
        <taxon>Streptomycetaceae</taxon>
        <taxon>Streptomyces</taxon>
    </lineage>
</organism>
<dbReference type="EMBL" id="JANCPR020000023">
    <property type="protein sequence ID" value="MDJ1134787.1"/>
    <property type="molecule type" value="Genomic_DNA"/>
</dbReference>
<evidence type="ECO:0000256" key="2">
    <source>
        <dbReference type="ARBA" id="ARBA00022679"/>
    </source>
</evidence>
<comment type="caution">
    <text evidence="3">The sequence shown here is derived from an EMBL/GenBank/DDBJ whole genome shotgun (WGS) entry which is preliminary data.</text>
</comment>
<dbReference type="SUPFAM" id="SSF55909">
    <property type="entry name" value="Pentein"/>
    <property type="match status" value="1"/>
</dbReference>
<keyword evidence="2" id="KW-0808">Transferase</keyword>
<reference evidence="3 4" key="1">
    <citation type="submission" date="2023-05" db="EMBL/GenBank/DDBJ databases">
        <title>Streptantibioticus silvisoli sp. nov., acidotolerant actinomycetes 1 from pine litter.</title>
        <authorList>
            <person name="Swiecimska M."/>
            <person name="Golinska P."/>
            <person name="Sangal V."/>
            <person name="Wachnowicz B."/>
            <person name="Goodfellow M."/>
        </authorList>
    </citation>
    <scope>NUCLEOTIDE SEQUENCE [LARGE SCALE GENOMIC DNA]</scope>
    <source>
        <strain evidence="3 4">DSM 42109</strain>
    </source>
</reference>
<dbReference type="RefSeq" id="WP_274045581.1">
    <property type="nucleotide sequence ID" value="NZ_JANCPR020000023.1"/>
</dbReference>
<evidence type="ECO:0000313" key="3">
    <source>
        <dbReference type="EMBL" id="MDJ1134787.1"/>
    </source>
</evidence>
<keyword evidence="4" id="KW-1185">Reference proteome</keyword>